<reference evidence="2" key="1">
    <citation type="journal article" date="2023" name="Hortic. Res.">
        <title>A chromosome-level phased genome enabling allele-level studies in sweet orange: a case study on citrus Huanglongbing tolerance.</title>
        <authorList>
            <person name="Wu B."/>
            <person name="Yu Q."/>
            <person name="Deng Z."/>
            <person name="Duan Y."/>
            <person name="Luo F."/>
            <person name="Gmitter F. Jr."/>
        </authorList>
    </citation>
    <scope>NUCLEOTIDE SEQUENCE [LARGE SCALE GENOMIC DNA]</scope>
    <source>
        <strain evidence="2">cv. Valencia</strain>
    </source>
</reference>
<sequence>MWEDAFHALVGCRAARKVWKLIEFYKDIKLLAHQDMLSVLQELAGKRKKDDLGLIIPVCWAIWYARNKVVNEGKQEDPQITTARAAATVKSYLRIKCPNVQGVPSQHNNNQQVWNPPPTGWYKVNMDAAIQMENSKAGLGVVIRDTSGKILAAAIQITGFRGDVACMEAEAVLFGIQVACQAKCDPIIIESDSLEVVELSLQRKSSMAEICWAVKEIQAWPKNQSKASIQFVPRNYNVVAHSLAKVALDFESPVVWLEDFPIQIMMLLSQFV</sequence>
<evidence type="ECO:0000313" key="2">
    <source>
        <dbReference type="Proteomes" id="UP000829398"/>
    </source>
</evidence>
<comment type="caution">
    <text evidence="1">The sequence shown here is derived from an EMBL/GenBank/DDBJ whole genome shotgun (WGS) entry which is preliminary data.</text>
</comment>
<dbReference type="EMBL" id="CM039177">
    <property type="protein sequence ID" value="KAH9696701.1"/>
    <property type="molecule type" value="Genomic_DNA"/>
</dbReference>
<keyword evidence="2" id="KW-1185">Reference proteome</keyword>
<name>A0ACB8IHW7_CITSI</name>
<accession>A0ACB8IHW7</accession>
<protein>
    <submittedName>
        <fullName evidence="1">Rnase h domain-containing protein</fullName>
    </submittedName>
</protein>
<proteinExistence type="predicted"/>
<gene>
    <name evidence="1" type="ORF">KPL71_023278</name>
</gene>
<organism evidence="1 2">
    <name type="scientific">Citrus sinensis</name>
    <name type="common">Sweet orange</name>
    <name type="synonym">Citrus aurantium var. sinensis</name>
    <dbReference type="NCBI Taxonomy" id="2711"/>
    <lineage>
        <taxon>Eukaryota</taxon>
        <taxon>Viridiplantae</taxon>
        <taxon>Streptophyta</taxon>
        <taxon>Embryophyta</taxon>
        <taxon>Tracheophyta</taxon>
        <taxon>Spermatophyta</taxon>
        <taxon>Magnoliopsida</taxon>
        <taxon>eudicotyledons</taxon>
        <taxon>Gunneridae</taxon>
        <taxon>Pentapetalae</taxon>
        <taxon>rosids</taxon>
        <taxon>malvids</taxon>
        <taxon>Sapindales</taxon>
        <taxon>Rutaceae</taxon>
        <taxon>Aurantioideae</taxon>
        <taxon>Citrus</taxon>
    </lineage>
</organism>
<dbReference type="Proteomes" id="UP000829398">
    <property type="component" value="Chromosome 8"/>
</dbReference>
<evidence type="ECO:0000313" key="1">
    <source>
        <dbReference type="EMBL" id="KAH9696701.1"/>
    </source>
</evidence>